<sequence length="208" mass="22293">MDLAVPIGRFKTLEDATLIVRPEGALAVGKGPGGYEEIPVSLEEVAPYVSPYADAYDEFLGRVAEALGERYSPQDKSAVDKWLEAHIKAVETLGAKWARIVDSLGPFAFRRVVPKVYVPYMGSSITATYLIYPFENSLVSADNKGRTMAIGSVAVEWGGATVFKAGLRTLPGAIVLAQAQPGLAQPLPRILQALESLVARVSRIAPPP</sequence>
<dbReference type="OrthoDB" id="26048at2157"/>
<gene>
    <name evidence="1" type="ordered locus">TTX_0087</name>
</gene>
<organism evidence="1 2">
    <name type="scientific">Thermoproteus tenax (strain ATCC 35583 / DSM 2078 / JCM 9277 / NBRC 100435 / Kra 1)</name>
    <dbReference type="NCBI Taxonomy" id="768679"/>
    <lineage>
        <taxon>Archaea</taxon>
        <taxon>Thermoproteota</taxon>
        <taxon>Thermoprotei</taxon>
        <taxon>Thermoproteales</taxon>
        <taxon>Thermoproteaceae</taxon>
        <taxon>Thermoproteus</taxon>
    </lineage>
</organism>
<dbReference type="PATRIC" id="fig|768679.9.peg.90"/>
<accession>G4RMD0</accession>
<proteinExistence type="predicted"/>
<keyword evidence="2" id="KW-1185">Reference proteome</keyword>
<dbReference type="HOGENOM" id="CLU_1352156_0_0_2"/>
<dbReference type="EMBL" id="FN869859">
    <property type="protein sequence ID" value="CCC80761.1"/>
    <property type="molecule type" value="Genomic_DNA"/>
</dbReference>
<dbReference type="KEGG" id="ttn:TTX_0087"/>
<dbReference type="Proteomes" id="UP000002654">
    <property type="component" value="Chromosome"/>
</dbReference>
<dbReference type="STRING" id="768679.TTX_0087"/>
<protein>
    <submittedName>
        <fullName evidence="1">Uncharacterized protein</fullName>
    </submittedName>
</protein>
<dbReference type="PaxDb" id="768679-TTX_0087"/>
<reference evidence="1 2" key="1">
    <citation type="journal article" date="2011" name="PLoS ONE">
        <title>The complete genome sequence of Thermoproteus tenax: a physiologically versatile member of the Crenarchaeota.</title>
        <authorList>
            <person name="Siebers B."/>
            <person name="Zaparty M."/>
            <person name="Raddatz G."/>
            <person name="Tjaden B."/>
            <person name="Albers S.V."/>
            <person name="Bell S.D."/>
            <person name="Blombach F."/>
            <person name="Kletzin A."/>
            <person name="Kyrpides N."/>
            <person name="Lanz C."/>
            <person name="Plagens A."/>
            <person name="Rampp M."/>
            <person name="Rosinus A."/>
            <person name="von Jan M."/>
            <person name="Makarova K.S."/>
            <person name="Klenk H.P."/>
            <person name="Schuster S.C."/>
            <person name="Hensel R."/>
        </authorList>
    </citation>
    <scope>NUCLEOTIDE SEQUENCE [LARGE SCALE GENOMIC DNA]</scope>
    <source>
        <strain evidence="2">ATCC 35583 / DSM 2078 / JCM 9277 / NBRC 100435 / Kra 1</strain>
    </source>
</reference>
<dbReference type="eggNOG" id="arCOG06058">
    <property type="taxonomic scope" value="Archaea"/>
</dbReference>
<dbReference type="RefSeq" id="WP_014126019.1">
    <property type="nucleotide sequence ID" value="NC_016070.1"/>
</dbReference>
<dbReference type="AlphaFoldDB" id="G4RMD0"/>
<evidence type="ECO:0000313" key="1">
    <source>
        <dbReference type="EMBL" id="CCC80761.1"/>
    </source>
</evidence>
<evidence type="ECO:0000313" key="2">
    <source>
        <dbReference type="Proteomes" id="UP000002654"/>
    </source>
</evidence>
<dbReference type="GeneID" id="11263093"/>
<name>G4RMD0_THETK</name>